<dbReference type="Proteomes" id="UP001497497">
    <property type="component" value="Unassembled WGS sequence"/>
</dbReference>
<reference evidence="2 3" key="1">
    <citation type="submission" date="2024-04" db="EMBL/GenBank/DDBJ databases">
        <authorList>
            <consortium name="Genoscope - CEA"/>
            <person name="William W."/>
        </authorList>
    </citation>
    <scope>NUCLEOTIDE SEQUENCE [LARGE SCALE GENOMIC DNA]</scope>
</reference>
<feature type="region of interest" description="Disordered" evidence="1">
    <location>
        <begin position="50"/>
        <end position="169"/>
    </location>
</feature>
<evidence type="ECO:0000313" key="3">
    <source>
        <dbReference type="Proteomes" id="UP001497497"/>
    </source>
</evidence>
<evidence type="ECO:0000313" key="2">
    <source>
        <dbReference type="EMBL" id="CAL1538964.1"/>
    </source>
</evidence>
<name>A0AAV2HZA7_LYMST</name>
<dbReference type="AlphaFoldDB" id="A0AAV2HZA7"/>
<sequence length="293" mass="31695">MLLAPRQEDYYSINNNNMNLSPHHRASSDRNSLACQLSGQLMANASKCYSPRPAQRPKIPPHITICPPDSADGQDVMSSAYLQDDDLDNDVFRSSSPSQSSSSSYSDEKHEVYSGRLYLIRQTGGPDSASPSASPKGSPSRSPSSSFQFRLSSNSTSPPSSSSSPKSSPSRKMQVFVKVYRCNNDHFAIISRDCLYTSKPVYINMRHCRVIPGDCLGRFIVAGKCDSGNVIEFETLELSSLEQWLDAFQTLTPPASPNRVVGGGGGSTGSSTNSPSVPRSPALPTLAETDEED</sequence>
<keyword evidence="3" id="KW-1185">Reference proteome</keyword>
<feature type="compositionally biased region" description="Low complexity" evidence="1">
    <location>
        <begin position="126"/>
        <end position="169"/>
    </location>
</feature>
<organism evidence="2 3">
    <name type="scientific">Lymnaea stagnalis</name>
    <name type="common">Great pond snail</name>
    <name type="synonym">Helix stagnalis</name>
    <dbReference type="NCBI Taxonomy" id="6523"/>
    <lineage>
        <taxon>Eukaryota</taxon>
        <taxon>Metazoa</taxon>
        <taxon>Spiralia</taxon>
        <taxon>Lophotrochozoa</taxon>
        <taxon>Mollusca</taxon>
        <taxon>Gastropoda</taxon>
        <taxon>Heterobranchia</taxon>
        <taxon>Euthyneura</taxon>
        <taxon>Panpulmonata</taxon>
        <taxon>Hygrophila</taxon>
        <taxon>Lymnaeoidea</taxon>
        <taxon>Lymnaeidae</taxon>
        <taxon>Lymnaea</taxon>
    </lineage>
</organism>
<dbReference type="EMBL" id="CAXITT010000319">
    <property type="protein sequence ID" value="CAL1538964.1"/>
    <property type="molecule type" value="Genomic_DNA"/>
</dbReference>
<feature type="compositionally biased region" description="Low complexity" evidence="1">
    <location>
        <begin position="94"/>
        <end position="105"/>
    </location>
</feature>
<comment type="caution">
    <text evidence="2">The sequence shown here is derived from an EMBL/GenBank/DDBJ whole genome shotgun (WGS) entry which is preliminary data.</text>
</comment>
<gene>
    <name evidence="2" type="ORF">GSLYS_00012785001</name>
</gene>
<evidence type="ECO:0000256" key="1">
    <source>
        <dbReference type="SAM" id="MobiDB-lite"/>
    </source>
</evidence>
<accession>A0AAV2HZA7</accession>
<protein>
    <submittedName>
        <fullName evidence="2">Uncharacterized protein</fullName>
    </submittedName>
</protein>
<proteinExistence type="predicted"/>
<feature type="region of interest" description="Disordered" evidence="1">
    <location>
        <begin position="255"/>
        <end position="293"/>
    </location>
</feature>